<sequence>MFKRILPLSAVISVAAFLSAGAAESAVGAPTEEPLSAIVEDYGYPDAAKILAERGIKLIKGDGHILLADCAAGTGQAEVWSRTKGHLCFKLSGVTGLLTMEVPEAYLITGAGAHTIVADIVVDGVPSTVTVAKGEFRGIGEGSDPNSGPATLLTFRSAAA</sequence>
<feature type="signal peptide" evidence="1">
    <location>
        <begin position="1"/>
        <end position="22"/>
    </location>
</feature>
<evidence type="ECO:0000256" key="1">
    <source>
        <dbReference type="SAM" id="SignalP"/>
    </source>
</evidence>
<organism evidence="2 3">
    <name type="scientific">Amycolatopsis regifaucium</name>
    <dbReference type="NCBI Taxonomy" id="546365"/>
    <lineage>
        <taxon>Bacteria</taxon>
        <taxon>Bacillati</taxon>
        <taxon>Actinomycetota</taxon>
        <taxon>Actinomycetes</taxon>
        <taxon>Pseudonocardiales</taxon>
        <taxon>Pseudonocardiaceae</taxon>
        <taxon>Amycolatopsis</taxon>
    </lineage>
</organism>
<reference evidence="2 3" key="1">
    <citation type="submission" date="2015-12" db="EMBL/GenBank/DDBJ databases">
        <title>Amycolatopsis regifaucium genome sequencing and assembly.</title>
        <authorList>
            <person name="Mayilraj S."/>
        </authorList>
    </citation>
    <scope>NUCLEOTIDE SEQUENCE [LARGE SCALE GENOMIC DNA]</scope>
    <source>
        <strain evidence="2 3">GY080</strain>
    </source>
</reference>
<accession>A0A154MIQ2</accession>
<protein>
    <recommendedName>
        <fullName evidence="4">Secreted protein</fullName>
    </recommendedName>
</protein>
<dbReference type="RefSeq" id="WP_061990134.1">
    <property type="nucleotide sequence ID" value="NZ_FOPQ01000031.1"/>
</dbReference>
<evidence type="ECO:0000313" key="3">
    <source>
        <dbReference type="Proteomes" id="UP000076321"/>
    </source>
</evidence>
<evidence type="ECO:0008006" key="4">
    <source>
        <dbReference type="Google" id="ProtNLM"/>
    </source>
</evidence>
<feature type="chain" id="PRO_5039419192" description="Secreted protein" evidence="1">
    <location>
        <begin position="23"/>
        <end position="160"/>
    </location>
</feature>
<dbReference type="EMBL" id="LQCI01000015">
    <property type="protein sequence ID" value="KZB84324.1"/>
    <property type="molecule type" value="Genomic_DNA"/>
</dbReference>
<keyword evidence="1" id="KW-0732">Signal</keyword>
<proteinExistence type="predicted"/>
<dbReference type="Proteomes" id="UP000076321">
    <property type="component" value="Unassembled WGS sequence"/>
</dbReference>
<evidence type="ECO:0000313" key="2">
    <source>
        <dbReference type="EMBL" id="KZB84324.1"/>
    </source>
</evidence>
<comment type="caution">
    <text evidence="2">The sequence shown here is derived from an EMBL/GenBank/DDBJ whole genome shotgun (WGS) entry which is preliminary data.</text>
</comment>
<dbReference type="OrthoDB" id="3373619at2"/>
<gene>
    <name evidence="2" type="ORF">AVL48_33620</name>
</gene>
<name>A0A154MIQ2_9PSEU</name>
<dbReference type="AlphaFoldDB" id="A0A154MIQ2"/>